<proteinExistence type="predicted"/>
<sequence>MKHHKALFLLLLIASFANSQNKVFSIDHVESRDSNLEWTLIKNVGEQLVHFSKSEINLFIDKRYHLTIISKTDLPEKGIIYLCNDETKNLVTVMLIDNVKMYLYSKTKRFLINFENKKLLKLTADID</sequence>
<keyword evidence="1" id="KW-0732">Signal</keyword>
<evidence type="ECO:0000313" key="2">
    <source>
        <dbReference type="EMBL" id="MFD0983413.1"/>
    </source>
</evidence>
<organism evidence="2 3">
    <name type="scientific">Flavobacterium myungsuense</name>
    <dbReference type="NCBI Taxonomy" id="651823"/>
    <lineage>
        <taxon>Bacteria</taxon>
        <taxon>Pseudomonadati</taxon>
        <taxon>Bacteroidota</taxon>
        <taxon>Flavobacteriia</taxon>
        <taxon>Flavobacteriales</taxon>
        <taxon>Flavobacteriaceae</taxon>
        <taxon>Flavobacterium</taxon>
    </lineage>
</organism>
<name>A0ABW3J035_9FLAO</name>
<reference evidence="3" key="1">
    <citation type="journal article" date="2019" name="Int. J. Syst. Evol. Microbiol.">
        <title>The Global Catalogue of Microorganisms (GCM) 10K type strain sequencing project: providing services to taxonomists for standard genome sequencing and annotation.</title>
        <authorList>
            <consortium name="The Broad Institute Genomics Platform"/>
            <consortium name="The Broad Institute Genome Sequencing Center for Infectious Disease"/>
            <person name="Wu L."/>
            <person name="Ma J."/>
        </authorList>
    </citation>
    <scope>NUCLEOTIDE SEQUENCE [LARGE SCALE GENOMIC DNA]</scope>
    <source>
        <strain evidence="3">CECT 7649</strain>
    </source>
</reference>
<evidence type="ECO:0000313" key="3">
    <source>
        <dbReference type="Proteomes" id="UP001597051"/>
    </source>
</evidence>
<dbReference type="RefSeq" id="WP_379753648.1">
    <property type="nucleotide sequence ID" value="NZ_JBHSYB010000008.1"/>
</dbReference>
<protein>
    <submittedName>
        <fullName evidence="2">Uncharacterized protein</fullName>
    </submittedName>
</protein>
<gene>
    <name evidence="2" type="ORF">ACFQ0S_02880</name>
</gene>
<dbReference type="Proteomes" id="UP001597051">
    <property type="component" value="Unassembled WGS sequence"/>
</dbReference>
<comment type="caution">
    <text evidence="2">The sequence shown here is derived from an EMBL/GenBank/DDBJ whole genome shotgun (WGS) entry which is preliminary data.</text>
</comment>
<feature type="chain" id="PRO_5046479378" evidence="1">
    <location>
        <begin position="20"/>
        <end position="127"/>
    </location>
</feature>
<dbReference type="EMBL" id="JBHTIZ010000007">
    <property type="protein sequence ID" value="MFD0983413.1"/>
    <property type="molecule type" value="Genomic_DNA"/>
</dbReference>
<feature type="signal peptide" evidence="1">
    <location>
        <begin position="1"/>
        <end position="19"/>
    </location>
</feature>
<accession>A0ABW3J035</accession>
<keyword evidence="3" id="KW-1185">Reference proteome</keyword>
<evidence type="ECO:0000256" key="1">
    <source>
        <dbReference type="SAM" id="SignalP"/>
    </source>
</evidence>